<proteinExistence type="predicted"/>
<organism evidence="2 3">
    <name type="scientific">Spirosoma montaniterrae</name>
    <dbReference type="NCBI Taxonomy" id="1178516"/>
    <lineage>
        <taxon>Bacteria</taxon>
        <taxon>Pseudomonadati</taxon>
        <taxon>Bacteroidota</taxon>
        <taxon>Cytophagia</taxon>
        <taxon>Cytophagales</taxon>
        <taxon>Cytophagaceae</taxon>
        <taxon>Spirosoma</taxon>
    </lineage>
</organism>
<evidence type="ECO:0000313" key="3">
    <source>
        <dbReference type="Proteomes" id="UP000187941"/>
    </source>
</evidence>
<reference evidence="2 3" key="1">
    <citation type="submission" date="2016-01" db="EMBL/GenBank/DDBJ databases">
        <authorList>
            <person name="Oliw E.H."/>
        </authorList>
    </citation>
    <scope>NUCLEOTIDE SEQUENCE [LARGE SCALE GENOMIC DNA]</scope>
    <source>
        <strain evidence="2 3">DY10</strain>
    </source>
</reference>
<name>A0A1P9X2L0_9BACT</name>
<protein>
    <submittedName>
        <fullName evidence="2">Uncharacterized protein</fullName>
    </submittedName>
</protein>
<dbReference type="STRING" id="1178516.AWR27_22550"/>
<accession>A0A1P9X2L0</accession>
<sequence>MLRMARQTLAERERERETQPDSFAWQCAVESAQMHVDELTRQLVDAKKQREIELVEIRLTGKLARFGSLPMSVLGRISTAFEEVLVQAGRTLRQQETVEAIRSLFDVRLKAVAPGSTRLFITLQTNPDLFGDSLAETCLTHTFNLLKVETPVEAQTQVRKVGRKGTQQLSKLLKVLDENYLEAHVNWQSPTDKFFTWEGKLGRIRELSQTFDRIVANEPEEVAVEGTVYTESIRKRFEVQDASGFIYGGSVPDSLMNSLTALRVGEPCRAILLETIHENPTTGQQQKLYQLKYIAPLPAQSTLQPTQLSLF</sequence>
<dbReference type="Proteomes" id="UP000187941">
    <property type="component" value="Chromosome"/>
</dbReference>
<gene>
    <name evidence="2" type="ORF">AWR27_22550</name>
</gene>
<keyword evidence="3" id="KW-1185">Reference proteome</keyword>
<feature type="coiled-coil region" evidence="1">
    <location>
        <begin position="29"/>
        <end position="56"/>
    </location>
</feature>
<dbReference type="KEGG" id="smon:AWR27_22550"/>
<dbReference type="AlphaFoldDB" id="A0A1P9X2L0"/>
<keyword evidence="1" id="KW-0175">Coiled coil</keyword>
<evidence type="ECO:0000313" key="2">
    <source>
        <dbReference type="EMBL" id="AQG81838.1"/>
    </source>
</evidence>
<dbReference type="EMBL" id="CP014263">
    <property type="protein sequence ID" value="AQG81838.1"/>
    <property type="molecule type" value="Genomic_DNA"/>
</dbReference>
<evidence type="ECO:0000256" key="1">
    <source>
        <dbReference type="SAM" id="Coils"/>
    </source>
</evidence>